<dbReference type="AlphaFoldDB" id="A0A0B7AX81"/>
<proteinExistence type="predicted"/>
<sequence>NCMTGFTSSLLLMSSFLILSHIVTPAVLLMHFISVIMIFCSLVAVIGYVWHW</sequence>
<organism evidence="2">
    <name type="scientific">Arion vulgaris</name>
    <dbReference type="NCBI Taxonomy" id="1028688"/>
    <lineage>
        <taxon>Eukaryota</taxon>
        <taxon>Metazoa</taxon>
        <taxon>Spiralia</taxon>
        <taxon>Lophotrochozoa</taxon>
        <taxon>Mollusca</taxon>
        <taxon>Gastropoda</taxon>
        <taxon>Heterobranchia</taxon>
        <taxon>Euthyneura</taxon>
        <taxon>Panpulmonata</taxon>
        <taxon>Eupulmonata</taxon>
        <taxon>Stylommatophora</taxon>
        <taxon>Helicina</taxon>
        <taxon>Arionoidea</taxon>
        <taxon>Arionidae</taxon>
        <taxon>Arion</taxon>
    </lineage>
</organism>
<keyword evidence="1" id="KW-0472">Membrane</keyword>
<keyword evidence="1" id="KW-0812">Transmembrane</keyword>
<feature type="transmembrane region" description="Helical" evidence="1">
    <location>
        <begin position="30"/>
        <end position="50"/>
    </location>
</feature>
<accession>A0A0B7AX81</accession>
<reference evidence="2" key="1">
    <citation type="submission" date="2014-12" db="EMBL/GenBank/DDBJ databases">
        <title>Insight into the proteome of Arion vulgaris.</title>
        <authorList>
            <person name="Aradska J."/>
            <person name="Bulat T."/>
            <person name="Smidak R."/>
            <person name="Sarate P."/>
            <person name="Gangsoo J."/>
            <person name="Sialana F."/>
            <person name="Bilban M."/>
            <person name="Lubec G."/>
        </authorList>
    </citation>
    <scope>NUCLEOTIDE SEQUENCE</scope>
    <source>
        <tissue evidence="2">Skin</tissue>
    </source>
</reference>
<keyword evidence="1" id="KW-1133">Transmembrane helix</keyword>
<evidence type="ECO:0000256" key="1">
    <source>
        <dbReference type="SAM" id="Phobius"/>
    </source>
</evidence>
<protein>
    <submittedName>
        <fullName evidence="2">Uncharacterized protein</fullName>
    </submittedName>
</protein>
<feature type="non-terminal residue" evidence="2">
    <location>
        <position position="1"/>
    </location>
</feature>
<dbReference type="EMBL" id="HACG01037811">
    <property type="protein sequence ID" value="CEK84676.1"/>
    <property type="molecule type" value="Transcribed_RNA"/>
</dbReference>
<evidence type="ECO:0000313" key="2">
    <source>
        <dbReference type="EMBL" id="CEK84676.1"/>
    </source>
</evidence>
<gene>
    <name evidence="2" type="primary">ORF143929</name>
</gene>
<name>A0A0B7AX81_9EUPU</name>